<dbReference type="Proteomes" id="UP000229315">
    <property type="component" value="Unassembled WGS sequence"/>
</dbReference>
<dbReference type="AlphaFoldDB" id="A0A2H0UHE6"/>
<evidence type="ECO:0000256" key="1">
    <source>
        <dbReference type="SAM" id="MobiDB-lite"/>
    </source>
</evidence>
<accession>A0A2H0UHE6</accession>
<feature type="compositionally biased region" description="Basic and acidic residues" evidence="1">
    <location>
        <begin position="196"/>
        <end position="208"/>
    </location>
</feature>
<feature type="domain" description="DUF4145" evidence="2">
    <location>
        <begin position="87"/>
        <end position="166"/>
    </location>
</feature>
<evidence type="ECO:0000313" key="4">
    <source>
        <dbReference type="Proteomes" id="UP000229315"/>
    </source>
</evidence>
<gene>
    <name evidence="3" type="ORF">COU15_02390</name>
</gene>
<evidence type="ECO:0000259" key="2">
    <source>
        <dbReference type="Pfam" id="PF13643"/>
    </source>
</evidence>
<dbReference type="Pfam" id="PF13643">
    <property type="entry name" value="DUF4145"/>
    <property type="match status" value="1"/>
</dbReference>
<name>A0A2H0UHE6_9BACT</name>
<protein>
    <recommendedName>
        <fullName evidence="2">DUF4145 domain-containing protein</fullName>
    </recommendedName>
</protein>
<sequence>MQQEYTPAEYEKSAFHCPFCNVYANQVWTSLRQFHNQTFYFREVQAAACMHCNQYSVWYDGVMVYPDFEGVQPPNQDLSEDIQADYQEAASILQKSPRGAAALLRLAIQKLCRELGEEGKNINTDIKNLVSQGLPSAVQKSLDVVRVIGNDSVHPGQIDIRDDIETAKALFKLVNLIAEKMITEPKEVEAIYDSLPDEKKQQIEERDGTNSNNHDNN</sequence>
<reference evidence="4" key="1">
    <citation type="submission" date="2017-09" db="EMBL/GenBank/DDBJ databases">
        <title>Depth-based differentiation of microbial function through sediment-hosted aquifers and enrichment of novel symbionts in the deep terrestrial subsurface.</title>
        <authorList>
            <person name="Probst A.J."/>
            <person name="Ladd B."/>
            <person name="Jarett J.K."/>
            <person name="Geller-Mcgrath D.E."/>
            <person name="Sieber C.M.K."/>
            <person name="Emerson J.B."/>
            <person name="Anantharaman K."/>
            <person name="Thomas B.C."/>
            <person name="Malmstrom R."/>
            <person name="Stieglmeier M."/>
            <person name="Klingl A."/>
            <person name="Woyke T."/>
            <person name="Ryan C.M."/>
            <person name="Banfield J.F."/>
        </authorList>
    </citation>
    <scope>NUCLEOTIDE SEQUENCE [LARGE SCALE GENOMIC DNA]</scope>
</reference>
<comment type="caution">
    <text evidence="3">The sequence shown here is derived from an EMBL/GenBank/DDBJ whole genome shotgun (WGS) entry which is preliminary data.</text>
</comment>
<evidence type="ECO:0000313" key="3">
    <source>
        <dbReference type="EMBL" id="PIR85225.1"/>
    </source>
</evidence>
<dbReference type="InterPro" id="IPR025285">
    <property type="entry name" value="DUF4145"/>
</dbReference>
<dbReference type="EMBL" id="PFBH01000014">
    <property type="protein sequence ID" value="PIR85225.1"/>
    <property type="molecule type" value="Genomic_DNA"/>
</dbReference>
<organism evidence="3 4">
    <name type="scientific">Candidatus Kaiserbacteria bacterium CG10_big_fil_rev_8_21_14_0_10_45_20</name>
    <dbReference type="NCBI Taxonomy" id="1974607"/>
    <lineage>
        <taxon>Bacteria</taxon>
        <taxon>Candidatus Kaiseribacteriota</taxon>
    </lineage>
</organism>
<feature type="region of interest" description="Disordered" evidence="1">
    <location>
        <begin position="193"/>
        <end position="217"/>
    </location>
</feature>
<proteinExistence type="predicted"/>